<dbReference type="Gene3D" id="2.60.120.20">
    <property type="match status" value="3"/>
</dbReference>
<dbReference type="InterPro" id="IPR014872">
    <property type="entry name" value="Dicistrovirus_capsid-polyPr_C"/>
</dbReference>
<feature type="domain" description="Picornavirus capsid" evidence="3">
    <location>
        <begin position="401"/>
        <end position="493"/>
    </location>
</feature>
<feature type="domain" description="Dicistrovirus capsid-polyprotein C-terminal" evidence="4">
    <location>
        <begin position="641"/>
        <end position="859"/>
    </location>
</feature>
<dbReference type="EMBL" id="MT138188">
    <property type="protein sequence ID" value="QKN89002.1"/>
    <property type="molecule type" value="Genomic_RNA"/>
</dbReference>
<dbReference type="Pfam" id="PF08762">
    <property type="entry name" value="CRPV_capsid"/>
    <property type="match status" value="1"/>
</dbReference>
<evidence type="ECO:0000259" key="3">
    <source>
        <dbReference type="Pfam" id="PF00073"/>
    </source>
</evidence>
<reference evidence="5" key="2">
    <citation type="submission" date="2020-01" db="EMBL/GenBank/DDBJ databases">
        <title>Viral genomes from wild and zoo birds in China.</title>
        <authorList>
            <person name="Lu J."/>
            <person name="Shan T."/>
            <person name="Yang S."/>
            <person name="Zhang W."/>
        </authorList>
    </citation>
    <scope>NUCLEOTIDE SEQUENCE</scope>
    <source>
        <strain evidence="5">Brb141rna1</strain>
    </source>
</reference>
<evidence type="ECO:0000259" key="4">
    <source>
        <dbReference type="Pfam" id="PF08762"/>
    </source>
</evidence>
<feature type="domain" description="Picornavirus capsid" evidence="3">
    <location>
        <begin position="88"/>
        <end position="185"/>
    </location>
</feature>
<dbReference type="Pfam" id="PF00073">
    <property type="entry name" value="Rhv"/>
    <property type="match status" value="2"/>
</dbReference>
<dbReference type="InterPro" id="IPR029053">
    <property type="entry name" value="Viral_coat"/>
</dbReference>
<dbReference type="InterPro" id="IPR001676">
    <property type="entry name" value="Picornavirus_capsid"/>
</dbReference>
<dbReference type="CDD" id="cd00205">
    <property type="entry name" value="rhv_like"/>
    <property type="match status" value="2"/>
</dbReference>
<comment type="subcellular location">
    <subcellularLocation>
        <location evidence="1">Virion</location>
    </subcellularLocation>
</comment>
<evidence type="ECO:0000313" key="5">
    <source>
        <dbReference type="EMBL" id="QKN89002.1"/>
    </source>
</evidence>
<keyword evidence="2" id="KW-0946">Virion</keyword>
<dbReference type="InterPro" id="IPR033703">
    <property type="entry name" value="Rhv-like"/>
</dbReference>
<proteinExistence type="predicted"/>
<protein>
    <submittedName>
        <fullName evidence="6">Capsid protein</fullName>
    </submittedName>
    <submittedName>
        <fullName evidence="5">Polyprotein</fullName>
    </submittedName>
</protein>
<name>A0A6M9Z920_9VIRU</name>
<evidence type="ECO:0000313" key="6">
    <source>
        <dbReference type="EMBL" id="QKN89022.1"/>
    </source>
</evidence>
<sequence length="870" mass="94146">MTTQATTTDTITLRDDGSTATDRYVTKEADMPAIMYDSITETTDHTIQNFLSRMVIISQGSWSSTLTAGQTLANLTFPSALFKQGTNNYNQNVNKLDGFAAMKAKVRVRIEVNSQPFQAGALLLHYVPYSEYMNSHAKWYTDTTTDLVAASGCPHVVMNLANTTSMSFTTPYISPYLFFSLPQGQGSFGNVVISVLSPLTSQAANSVNYTIWAAFEDVELRYPTDAPLTTNFAQVGREIAKMETRGTISGTVRSIGTAVADVLPWVGLGWLSEPARFITDAGESVLKMLGFSKPSVEAPITRVRQSPTQYFLNADGVDTSHKLGLSAANALATIPGWAGTDEDEMRLDYICSRPNYYKTFVWNTSAVADTSLFAQPNSPLWMQTIGALTAGNYAQTVSLPLISKIATNFATWRGTLVYTFHVVKTQFHSGRLRVSFRPLSYPLTAVASDVQFVNQPGYAYTDEIDLSAGTTFTFEVPYVSVRPWMHTQYDANTAYPGGDIRNSATGLVQVSVINPLVAATTVASSVEVLVFVHMKDAQFASPHKPTYLPFGIPNVAQMGRARIVPTQSSSEAMSEKRDLSMLSYSTCMGENVTSIRQILKRYSYLGRVQLNSLAAASPVRGSTGNGIVLFPWAPVTPQNGTISNVAGVQSPKYVNSYTTTSGANSTVIVQNVDLYSQFYPLYSFFRGSMRYKLVVVGKGPDYDSSLPIFVYINVTNPANADNNVPSMSVTPAASAGASGNLTTGPIQVLFDVPIATATGTKVGFAYQPDLGAYKLAIIPGFEGTIEFEVPFHCTGHMAPTNYGTFGQTQARSIFFPYPIVTILGSTTPAGKAVLAGSTLDLFRAVGDDFSFGGLIGTPRHALWLSNTDPI</sequence>
<dbReference type="GO" id="GO:0005198">
    <property type="term" value="F:structural molecule activity"/>
    <property type="evidence" value="ECO:0007669"/>
    <property type="project" value="InterPro"/>
</dbReference>
<evidence type="ECO:0000256" key="2">
    <source>
        <dbReference type="ARBA" id="ARBA00022844"/>
    </source>
</evidence>
<dbReference type="GO" id="GO:0044423">
    <property type="term" value="C:virion component"/>
    <property type="evidence" value="ECO:0007669"/>
    <property type="project" value="UniProtKB-KW"/>
</dbReference>
<dbReference type="SUPFAM" id="SSF88633">
    <property type="entry name" value="Positive stranded ssRNA viruses"/>
    <property type="match status" value="4"/>
</dbReference>
<reference evidence="6" key="1">
    <citation type="submission" date="2020-01" db="EMBL/GenBank/DDBJ databases">
        <title>Viral genomes from wild and zoo birds in China.</title>
        <authorList>
            <person name="He M.Y."/>
            <person name="Shan L.T."/>
            <person name="Zhang W."/>
            <person name="Yang X.S."/>
        </authorList>
    </citation>
    <scope>NUCLEOTIDE SEQUENCE</scope>
    <source>
        <strain evidence="6">Dth148pic1</strain>
    </source>
</reference>
<dbReference type="EMBL" id="MT138406">
    <property type="protein sequence ID" value="QKN89022.1"/>
    <property type="molecule type" value="Genomic_RNA"/>
</dbReference>
<evidence type="ECO:0000256" key="1">
    <source>
        <dbReference type="ARBA" id="ARBA00004328"/>
    </source>
</evidence>
<organism evidence="5">
    <name type="scientific">Riboviria sp</name>
    <dbReference type="NCBI Taxonomy" id="2585031"/>
    <lineage>
        <taxon>Viruses</taxon>
        <taxon>Riboviria</taxon>
    </lineage>
</organism>
<accession>A0A6M9Z920</accession>